<protein>
    <submittedName>
        <fullName evidence="1">Uncharacterized protein</fullName>
    </submittedName>
</protein>
<name>A0ACB0ISG8_TRIPR</name>
<accession>A0ACB0ISG8</accession>
<reference evidence="1" key="1">
    <citation type="submission" date="2023-10" db="EMBL/GenBank/DDBJ databases">
        <authorList>
            <person name="Rodriguez Cubillos JULIANA M."/>
            <person name="De Vega J."/>
        </authorList>
    </citation>
    <scope>NUCLEOTIDE SEQUENCE</scope>
</reference>
<organism evidence="1 2">
    <name type="scientific">Trifolium pratense</name>
    <name type="common">Red clover</name>
    <dbReference type="NCBI Taxonomy" id="57577"/>
    <lineage>
        <taxon>Eukaryota</taxon>
        <taxon>Viridiplantae</taxon>
        <taxon>Streptophyta</taxon>
        <taxon>Embryophyta</taxon>
        <taxon>Tracheophyta</taxon>
        <taxon>Spermatophyta</taxon>
        <taxon>Magnoliopsida</taxon>
        <taxon>eudicotyledons</taxon>
        <taxon>Gunneridae</taxon>
        <taxon>Pentapetalae</taxon>
        <taxon>rosids</taxon>
        <taxon>fabids</taxon>
        <taxon>Fabales</taxon>
        <taxon>Fabaceae</taxon>
        <taxon>Papilionoideae</taxon>
        <taxon>50 kb inversion clade</taxon>
        <taxon>NPAAA clade</taxon>
        <taxon>Hologalegina</taxon>
        <taxon>IRL clade</taxon>
        <taxon>Trifolieae</taxon>
        <taxon>Trifolium</taxon>
    </lineage>
</organism>
<sequence length="121" mass="14056">MRFDHHVICISLFFLVISSWIMQGFVIEGRKTHKQIGFHKIVNEEKMFLRAKIGSRPPKCERRCRTCGHCEAIQVPTNPQVKNRKISSSKFSSSAYSRGNYNTNYKPMSWKCKCGNLLFNP</sequence>
<evidence type="ECO:0000313" key="2">
    <source>
        <dbReference type="Proteomes" id="UP001177021"/>
    </source>
</evidence>
<dbReference type="Proteomes" id="UP001177021">
    <property type="component" value="Unassembled WGS sequence"/>
</dbReference>
<comment type="caution">
    <text evidence="1">The sequence shown here is derived from an EMBL/GenBank/DDBJ whole genome shotgun (WGS) entry which is preliminary data.</text>
</comment>
<dbReference type="EMBL" id="CASHSV030000002">
    <property type="protein sequence ID" value="CAJ2635224.1"/>
    <property type="molecule type" value="Genomic_DNA"/>
</dbReference>
<evidence type="ECO:0000313" key="1">
    <source>
        <dbReference type="EMBL" id="CAJ2635224.1"/>
    </source>
</evidence>
<proteinExistence type="predicted"/>
<keyword evidence="2" id="KW-1185">Reference proteome</keyword>
<gene>
    <name evidence="1" type="ORF">MILVUS5_LOCUS5962</name>
</gene>